<accession>A0A6A8M9I5</accession>
<feature type="transmembrane region" description="Helical" evidence="8">
    <location>
        <begin position="75"/>
        <end position="97"/>
    </location>
</feature>
<reference evidence="10" key="1">
    <citation type="submission" date="2019-09" db="EMBL/GenBank/DDBJ databases">
        <title>In-depth cultivation of the pig gut microbiome towards novel bacterial diversity and tailored functional studies.</title>
        <authorList>
            <person name="Wylensek D."/>
            <person name="Hitch T.C.A."/>
            <person name="Clavel T."/>
        </authorList>
    </citation>
    <scope>NUCLEOTIDE SEQUENCE</scope>
    <source>
        <strain evidence="10">RF-744-FAT-WT-3</strain>
    </source>
</reference>
<evidence type="ECO:0000256" key="6">
    <source>
        <dbReference type="ARBA" id="ARBA00023136"/>
    </source>
</evidence>
<organism evidence="10">
    <name type="scientific">Baileyella intestinalis</name>
    <dbReference type="NCBI Taxonomy" id="2606709"/>
    <lineage>
        <taxon>Bacteria</taxon>
        <taxon>Bacillati</taxon>
        <taxon>Bacillota</taxon>
        <taxon>Clostridia</taxon>
        <taxon>Peptostreptococcales</taxon>
        <taxon>Anaerovoracaceae</taxon>
        <taxon>Baileyella</taxon>
    </lineage>
</organism>
<evidence type="ECO:0000259" key="9">
    <source>
        <dbReference type="Pfam" id="PF07885"/>
    </source>
</evidence>
<evidence type="ECO:0000256" key="5">
    <source>
        <dbReference type="ARBA" id="ARBA00023065"/>
    </source>
</evidence>
<keyword evidence="5" id="KW-0406">Ion transport</keyword>
<dbReference type="GO" id="GO:0001508">
    <property type="term" value="P:action potential"/>
    <property type="evidence" value="ECO:0007669"/>
    <property type="project" value="TreeGrafter"/>
</dbReference>
<keyword evidence="3 8" id="KW-0812">Transmembrane</keyword>
<feature type="transmembrane region" description="Helical" evidence="8">
    <location>
        <begin position="20"/>
        <end position="41"/>
    </location>
</feature>
<dbReference type="AlphaFoldDB" id="A0A6A8M9I5"/>
<dbReference type="InterPro" id="IPR013099">
    <property type="entry name" value="K_chnl_dom"/>
</dbReference>
<dbReference type="SUPFAM" id="SSF81324">
    <property type="entry name" value="Voltage-gated potassium channels"/>
    <property type="match status" value="1"/>
</dbReference>
<dbReference type="EMBL" id="VUNB01000001">
    <property type="protein sequence ID" value="MST68057.1"/>
    <property type="molecule type" value="Genomic_DNA"/>
</dbReference>
<proteinExistence type="predicted"/>
<dbReference type="PANTHER" id="PTHR11537">
    <property type="entry name" value="VOLTAGE-GATED POTASSIUM CHANNEL"/>
    <property type="match status" value="1"/>
</dbReference>
<name>A0A6A8M9I5_9FIRM</name>
<dbReference type="GO" id="GO:0005249">
    <property type="term" value="F:voltage-gated potassium channel activity"/>
    <property type="evidence" value="ECO:0007669"/>
    <property type="project" value="InterPro"/>
</dbReference>
<evidence type="ECO:0000256" key="7">
    <source>
        <dbReference type="ARBA" id="ARBA00023303"/>
    </source>
</evidence>
<feature type="domain" description="Potassium channel" evidence="9">
    <location>
        <begin position="23"/>
        <end position="97"/>
    </location>
</feature>
<feature type="transmembrane region" description="Helical" evidence="8">
    <location>
        <begin position="47"/>
        <end position="68"/>
    </location>
</feature>
<comment type="caution">
    <text evidence="10">The sequence shown here is derived from an EMBL/GenBank/DDBJ whole genome shotgun (WGS) entry which is preliminary data.</text>
</comment>
<sequence length="141" mass="16449">MKQIRMIRNIYSRTHADRILRVYLIFFFISALIITASEPAIKTFGEGVWYSFVSVMTIGFGDYVAVTFIGRLMTILLSIYSMLVFAILTGVITSFFMDAAKMRYRDSMEEFMDDLMHLEELPPERLAEMSEKAKKFNKNRQ</sequence>
<gene>
    <name evidence="10" type="ORF">FYJ66_00310</name>
</gene>
<evidence type="ECO:0000313" key="10">
    <source>
        <dbReference type="EMBL" id="MST68057.1"/>
    </source>
</evidence>
<evidence type="ECO:0000256" key="8">
    <source>
        <dbReference type="SAM" id="Phobius"/>
    </source>
</evidence>
<dbReference type="GO" id="GO:0008076">
    <property type="term" value="C:voltage-gated potassium channel complex"/>
    <property type="evidence" value="ECO:0007669"/>
    <property type="project" value="InterPro"/>
</dbReference>
<evidence type="ECO:0000256" key="2">
    <source>
        <dbReference type="ARBA" id="ARBA00022448"/>
    </source>
</evidence>
<evidence type="ECO:0000256" key="3">
    <source>
        <dbReference type="ARBA" id="ARBA00022692"/>
    </source>
</evidence>
<dbReference type="PANTHER" id="PTHR11537:SF254">
    <property type="entry name" value="POTASSIUM VOLTAGE-GATED CHANNEL PROTEIN SHAB"/>
    <property type="match status" value="1"/>
</dbReference>
<dbReference type="InterPro" id="IPR028325">
    <property type="entry name" value="VG_K_chnl"/>
</dbReference>
<evidence type="ECO:0000256" key="1">
    <source>
        <dbReference type="ARBA" id="ARBA00004141"/>
    </source>
</evidence>
<keyword evidence="7 10" id="KW-0407">Ion channel</keyword>
<dbReference type="Pfam" id="PF07885">
    <property type="entry name" value="Ion_trans_2"/>
    <property type="match status" value="1"/>
</dbReference>
<comment type="subcellular location">
    <subcellularLocation>
        <location evidence="1">Membrane</location>
        <topology evidence="1">Multi-pass membrane protein</topology>
    </subcellularLocation>
</comment>
<keyword evidence="6 8" id="KW-0472">Membrane</keyword>
<keyword evidence="2" id="KW-0813">Transport</keyword>
<evidence type="ECO:0000256" key="4">
    <source>
        <dbReference type="ARBA" id="ARBA00022989"/>
    </source>
</evidence>
<keyword evidence="4 8" id="KW-1133">Transmembrane helix</keyword>
<protein>
    <submittedName>
        <fullName evidence="10">Two pore domain potassium channel family protein</fullName>
    </submittedName>
</protein>
<dbReference type="RefSeq" id="WP_154571538.1">
    <property type="nucleotide sequence ID" value="NZ_VUNB01000001.1"/>
</dbReference>
<dbReference type="Gene3D" id="1.10.287.70">
    <property type="match status" value="1"/>
</dbReference>